<comment type="caution">
    <text evidence="3">The sequence shown here is derived from an EMBL/GenBank/DDBJ whole genome shotgun (WGS) entry which is preliminary data.</text>
</comment>
<dbReference type="InterPro" id="IPR052909">
    <property type="entry name" value="Transposase_6_like"/>
</dbReference>
<feature type="region of interest" description="Disordered" evidence="1">
    <location>
        <begin position="122"/>
        <end position="161"/>
    </location>
</feature>
<dbReference type="PANTHER" id="PTHR46637">
    <property type="entry name" value="TIS1421-TRANSPOSASE PROTEIN A"/>
    <property type="match status" value="1"/>
</dbReference>
<organism evidence="3 4">
    <name type="scientific">Pseudonocardia acidicola</name>
    <dbReference type="NCBI Taxonomy" id="2724939"/>
    <lineage>
        <taxon>Bacteria</taxon>
        <taxon>Bacillati</taxon>
        <taxon>Actinomycetota</taxon>
        <taxon>Actinomycetes</taxon>
        <taxon>Pseudonocardiales</taxon>
        <taxon>Pseudonocardiaceae</taxon>
        <taxon>Pseudonocardia</taxon>
    </lineage>
</organism>
<protein>
    <submittedName>
        <fullName evidence="3">Transposase</fullName>
    </submittedName>
</protein>
<evidence type="ECO:0000256" key="1">
    <source>
        <dbReference type="SAM" id="MobiDB-lite"/>
    </source>
</evidence>
<keyword evidence="4" id="KW-1185">Reference proteome</keyword>
<sequence>MIFIRRGGTQAAAVGRGSAPGADRAVDPAPSCGPGGRPRIDDRAALEGILFVLHTGCRWRDLPPQLGCGSGHTAWRRLREWEAAGVWDRLHRRVLDELSEAELLDWSRARIDAVSVRAKSVRAKRGGELTGRNPTDRGKASSIHGQHPLSVEQRGSIPIRR</sequence>
<dbReference type="InterPro" id="IPR025161">
    <property type="entry name" value="IS402-like_dom"/>
</dbReference>
<reference evidence="3 4" key="1">
    <citation type="submission" date="2020-04" db="EMBL/GenBank/DDBJ databases">
        <authorList>
            <person name="Klaysubun C."/>
            <person name="Duangmal K."/>
            <person name="Lipun K."/>
        </authorList>
    </citation>
    <scope>NUCLEOTIDE SEQUENCE [LARGE SCALE GENOMIC DNA]</scope>
    <source>
        <strain evidence="3 4">K10HN5</strain>
    </source>
</reference>
<feature type="domain" description="Insertion element IS402-like" evidence="2">
    <location>
        <begin position="31"/>
        <end position="91"/>
    </location>
</feature>
<dbReference type="Pfam" id="PF13340">
    <property type="entry name" value="DUF4096"/>
    <property type="match status" value="1"/>
</dbReference>
<dbReference type="EMBL" id="JAAXLA010000005">
    <property type="protein sequence ID" value="NMH96593.1"/>
    <property type="molecule type" value="Genomic_DNA"/>
</dbReference>
<name>A0ABX1S4T7_9PSEU</name>
<feature type="region of interest" description="Disordered" evidence="1">
    <location>
        <begin position="14"/>
        <end position="37"/>
    </location>
</feature>
<evidence type="ECO:0000259" key="2">
    <source>
        <dbReference type="Pfam" id="PF13340"/>
    </source>
</evidence>
<gene>
    <name evidence="3" type="ORF">HF526_04575</name>
</gene>
<proteinExistence type="predicted"/>
<dbReference type="PANTHER" id="PTHR46637:SF1">
    <property type="entry name" value="BLL5188 PROTEIN"/>
    <property type="match status" value="1"/>
</dbReference>
<evidence type="ECO:0000313" key="4">
    <source>
        <dbReference type="Proteomes" id="UP000820669"/>
    </source>
</evidence>
<accession>A0ABX1S4T7</accession>
<evidence type="ECO:0000313" key="3">
    <source>
        <dbReference type="EMBL" id="NMH96593.1"/>
    </source>
</evidence>
<dbReference type="Proteomes" id="UP000820669">
    <property type="component" value="Unassembled WGS sequence"/>
</dbReference>